<organism evidence="1 2">
    <name type="scientific">Lentinula aff. lateritia</name>
    <dbReference type="NCBI Taxonomy" id="2804960"/>
    <lineage>
        <taxon>Eukaryota</taxon>
        <taxon>Fungi</taxon>
        <taxon>Dikarya</taxon>
        <taxon>Basidiomycota</taxon>
        <taxon>Agaricomycotina</taxon>
        <taxon>Agaricomycetes</taxon>
        <taxon>Agaricomycetidae</taxon>
        <taxon>Agaricales</taxon>
        <taxon>Marasmiineae</taxon>
        <taxon>Omphalotaceae</taxon>
        <taxon>Lentinula</taxon>
    </lineage>
</organism>
<sequence>MYCKVDYIDYLYIMLKGKVSYVERERKYLNATNSIFTYGLHQPVDVRLLRLWANITITDPETGRFTIERRVRDVASYTEVELSPSNIQPRNEIWILTIDRRGYSTTFENGVWMKELFELFINVKPDSGILLGRLEVEPAGLQQAKTRLYAALNRVSTQEIDVLYIYDLLARIVTQARAVGFTFGNKDPETMKKRYLPYMKAMMEGKGSGSLGLITGEDEEIKYRQVLARLFRG</sequence>
<protein>
    <submittedName>
        <fullName evidence="1">Uncharacterized protein</fullName>
    </submittedName>
</protein>
<evidence type="ECO:0000313" key="2">
    <source>
        <dbReference type="Proteomes" id="UP001163835"/>
    </source>
</evidence>
<dbReference type="Proteomes" id="UP001163835">
    <property type="component" value="Unassembled WGS sequence"/>
</dbReference>
<proteinExistence type="predicted"/>
<keyword evidence="2" id="KW-1185">Reference proteome</keyword>
<gene>
    <name evidence="1" type="ORF">F5876DRAFT_70027</name>
</gene>
<comment type="caution">
    <text evidence="1">The sequence shown here is derived from an EMBL/GenBank/DDBJ whole genome shotgun (WGS) entry which is preliminary data.</text>
</comment>
<accession>A0ACC1TKB7</accession>
<dbReference type="EMBL" id="MU795667">
    <property type="protein sequence ID" value="KAJ3805175.1"/>
    <property type="molecule type" value="Genomic_DNA"/>
</dbReference>
<reference evidence="1" key="1">
    <citation type="submission" date="2022-09" db="EMBL/GenBank/DDBJ databases">
        <title>A Global Phylogenomic Analysis of the Shiitake Genus Lentinula.</title>
        <authorList>
            <consortium name="DOE Joint Genome Institute"/>
            <person name="Sierra-Patev S."/>
            <person name="Min B."/>
            <person name="Naranjo-Ortiz M."/>
            <person name="Looney B."/>
            <person name="Konkel Z."/>
            <person name="Slot J.C."/>
            <person name="Sakamoto Y."/>
            <person name="Steenwyk J.L."/>
            <person name="Rokas A."/>
            <person name="Carro J."/>
            <person name="Camarero S."/>
            <person name="Ferreira P."/>
            <person name="Molpeceres G."/>
            <person name="Ruiz-Duenas F.J."/>
            <person name="Serrano A."/>
            <person name="Henrissat B."/>
            <person name="Drula E."/>
            <person name="Hughes K.W."/>
            <person name="Mata J.L."/>
            <person name="Ishikawa N.K."/>
            <person name="Vargas-Isla R."/>
            <person name="Ushijima S."/>
            <person name="Smith C.A."/>
            <person name="Ahrendt S."/>
            <person name="Andreopoulos W."/>
            <person name="He G."/>
            <person name="Labutti K."/>
            <person name="Lipzen A."/>
            <person name="Ng V."/>
            <person name="Riley R."/>
            <person name="Sandor L."/>
            <person name="Barry K."/>
            <person name="Martinez A.T."/>
            <person name="Xiao Y."/>
            <person name="Gibbons J.G."/>
            <person name="Terashima K."/>
            <person name="Grigoriev I.V."/>
            <person name="Hibbett D.S."/>
        </authorList>
    </citation>
    <scope>NUCLEOTIDE SEQUENCE</scope>
    <source>
        <strain evidence="1">TMI1499</strain>
    </source>
</reference>
<evidence type="ECO:0000313" key="1">
    <source>
        <dbReference type="EMBL" id="KAJ3805175.1"/>
    </source>
</evidence>
<name>A0ACC1TKB7_9AGAR</name>